<organism evidence="2 3">
    <name type="scientific">Mycoplasmopsis citelli</name>
    <dbReference type="NCBI Taxonomy" id="171281"/>
    <lineage>
        <taxon>Bacteria</taxon>
        <taxon>Bacillati</taxon>
        <taxon>Mycoplasmatota</taxon>
        <taxon>Mycoplasmoidales</taxon>
        <taxon>Metamycoplasmataceae</taxon>
        <taxon>Mycoplasmopsis</taxon>
    </lineage>
</organism>
<protein>
    <submittedName>
        <fullName evidence="2">Uncharacterized protein</fullName>
    </submittedName>
</protein>
<evidence type="ECO:0000256" key="1">
    <source>
        <dbReference type="SAM" id="Coils"/>
    </source>
</evidence>
<gene>
    <name evidence="2" type="ORF">NCTC10181_00095</name>
</gene>
<reference evidence="2 3" key="1">
    <citation type="submission" date="2019-01" db="EMBL/GenBank/DDBJ databases">
        <authorList>
            <consortium name="Pathogen Informatics"/>
        </authorList>
    </citation>
    <scope>NUCLEOTIDE SEQUENCE [LARGE SCALE GENOMIC DNA]</scope>
    <source>
        <strain evidence="2 3">NCTC10181</strain>
    </source>
</reference>
<feature type="coiled-coil region" evidence="1">
    <location>
        <begin position="388"/>
        <end position="415"/>
    </location>
</feature>
<feature type="coiled-coil region" evidence="1">
    <location>
        <begin position="661"/>
        <end position="749"/>
    </location>
</feature>
<proteinExistence type="predicted"/>
<evidence type="ECO:0000313" key="3">
    <source>
        <dbReference type="Proteomes" id="UP000290985"/>
    </source>
</evidence>
<dbReference type="Proteomes" id="UP000290985">
    <property type="component" value="Chromosome"/>
</dbReference>
<evidence type="ECO:0000313" key="2">
    <source>
        <dbReference type="EMBL" id="VEU74260.1"/>
    </source>
</evidence>
<keyword evidence="3" id="KW-1185">Reference proteome</keyword>
<accession>A0A449B0X4</accession>
<keyword evidence="1" id="KW-0175">Coiled coil</keyword>
<name>A0A449B0X4_9BACT</name>
<dbReference type="RefSeq" id="WP_129725104.1">
    <property type="nucleotide sequence ID" value="NZ_LR215036.1"/>
</dbReference>
<dbReference type="EMBL" id="LR215036">
    <property type="protein sequence ID" value="VEU74260.1"/>
    <property type="molecule type" value="Genomic_DNA"/>
</dbReference>
<sequence>MKNQRKAIIGLGITAGVTAASALVSAGLALSLHSNYKVPHNQTYFFLELKNEVQKTQEQLKSFSISENSKNNTNEIKNLFSEIDHANQLLSNENSSVALMLEQRNKLKHLAPKALLSVTTIANKPDESKKLIEQYYSLVKDVDFQKVIENAKNTVVSSLNTSNNIASLNAFYNVVDPLIVRQNEFSFSLETKIWTDYDKLSKDNSVSLTAQEKSALISSIEQILNLLAEPQYSRDAILEYNKVYDEIVKKLSINKAQESKNLHNFLKNVIRVRNEIGLLKIKEDVKKDFFKRIDNYKEMALAPIPTLAVDKAHEIDYLNKLVNNQLATITSEDINQNKNLTLLSQNLQALNALNVDEKIKALINKQVDLIQKDVNEHPENVLNYISQANNLKTAIENIEKLISDIKDKINKYLNIKDISETDAKGFNDQLNAIILAEHKDINEYLINLNALYNKIYDNSLLSGVFKDSLTKLKLQVEESLYKGFGVDKNALTTILDKINSLVNNGTSLKDLNDGLRTLSNGLREINRIELKNLYKATVSFLTKDSIVSEEIKDRLIELNTKTKPLIEDSSAAIRDDLQFLIGEYKKQLQRANISDELQKTLLKHFQTKEHIEKVFGGPEEILKSPFGKKLLEHIDELKKQAKIIELDPNPDLDEETKKQLLAQIQNKLDNIFNNAQNYKDLEQEIANGDIALESSKGKTSEQASLEKEALAIKQLQNEGFEALNNAPTSKDVNEIVDKLKNAISDYKEKQSVYQSTKALEDKFKEIEDTFAPYAPAGSKTPTQENLTNKLKDYQKELTNPTLSNEERDKVNEKIAHLVEVVGNFKELEVANNALKELIKDTEILDFASFKPEQDYTNAKNLTKEIDQYLIDAFNAPFNRAEIEEKIKLVQVQSKTLELAIAVAMLRKTNSEIQANKITNASLVSQAPYNVINTSIESLNIKVNDLISNTSKTAAQVNSLNDSLKGYANLARSLKASADKLASLSQSTNPLAYQALLDSITNKPNGGGVDEPSNSLINFGDSISIINFKTRILNAELAKTDTRVQVENNINTLKMVYGQNEQNRAIFDEAIAAWNTKINTYTDLLKQFYVSRNNLATLRDDIDFYHTTQTNTKNAIEKAWNDALALKNQTQAQFDARKQNDNLTTVTFTDEAFAAFETLKDKKDANNKFITLTPQLLDKLKEVPLGYAKDLFIQLADRITNRITQLFDNYSPEVKNTYANNWKNAINKWIEVLKTTIKSYSSVDDILKIQNDYSKVFALNQLADQFDTIFRYLNSTKSRAGERTFATLQRENPNNALFAKLQNTNTYTTADDATLYNKTRQTIILLRNELRNTYLDVADFQGAKEVQVEQIRLYRGIISQKILISPSIDITLQTQIENKLNELIDSTTNATSKNELVNFHNQLSDIKIKQKALLDLATQTQTSEDLIRNWDNNTTPDQTGKISIIHAIENTYNSYKNSYLTLTEQELVSKKQQLENLGILFNDFEQVYNQVQQDKQSVPMSYPDGTGAQGTGNDGLNKMNGYYDNLLTMLNTTPVTQDKIISVRAILNTLSKLITLQADKINTQTQVVNDSEYSSVEYKTGTNANYGFDTDAKKLADAILKSIPDNSKSALDIENTLYPQLVSEFDNQYHLYLARKNGLDLIYKNGNVDADKGIKVKQIEKITVNNQIDSMYDDLKAKMNDFFHTEAEKIQNANDTTTIDNSIQTVSESDVFFDKYKQIAELIAKANAAKALVNANIQANPNVTESLQKINEEINKGKSYYYTQKDVVMLDNNIFFLNTYIARLKLATQVANLLNNLTSFNTAEGTAEFLSADAKIPLESIINKPFTDLKATPSLETQQNYERLLETYITSSSPQSFNVAFLNSKELQATIYKAQQYLNSYKAKLANNANYEPQSIQALYNALESKITEATTILKAANHNEVAKVRVTSELFNSNDGALDKIFKAIDAKIKAQYNKNLELSKFMVGAYVNGNVTPKLQDYDQVALTDIETTDISTPQKLEELNTKYQNAIDKYEQQSLDVFKWEANRYNSFRSKIQVYTNFFSDTNNGVDKEFILKVTGITQGTLDSILNKLSVAGANLLDPSNSNSIYQRVLNYALEVTKDDDQIREFLKGINSNNIVKELHEIGSEFLSDFQNLILITSVPNVLLAKSEYEKINEQLQVDQDKGTAGYTLQQINQRDTVVGKIQPINSGLNNIDPQLNDKLRADVDESQDNFSSVTNLTNVNNLRKNYFDDFKSIVVSIAKVKQRLDSLVYGENANDSANLKDILHKYILGDTGFVGRANIENFLKFIADASQLNQSGNNDKFKLVKDEYQKLATPAIENEKLLDNLTKNRSSDFDIYNAITKAFSRALALHEWMNTPSNRDLFFDYLSQVTNGIFNYQNIIAKDRTQIRGFVEYLTGNNIPESTLRIDGIDYKARRIDSAFSFTQVDSFIGGLFEKFNALKGNGITFNKDNVEVYIYKSDNANVPYVVQKDTNDTSIKRGFVNLYFKFKKPASLNDANNAFGDVEDFGVKFENVGINFKTLDRFVISEKNITNSQALTQPIFTLDDVGWNNLQAPYYLSAAFTKYSTLKAREQGNSKNYFTENVNSDLFGPDTDPTTQQFTSGPDFRVKVKFGTNRTYKGYRQVGNAIFWKTLNPLVGTVSDIKYKQNDPYLSSVISNADRNSNQYEQRYLYKVKDGTNNNSNDDVGKTLVFLPLVIGIPVRNTAGEDALLVLSWQIFNRFSTDTSSQNETFSLGNDAVLSKEFIFKRTSAGSIATQTQSTTNFYDHIMSKIKYRDLVGLTFINLQSSGLWEHDPLITTDTQNSFDQGIGTAEFANAIGTDGRFEIQFKLH</sequence>
<dbReference type="KEGG" id="mcit:NCTC10181_00095"/>
<dbReference type="OrthoDB" id="400339at2"/>